<comment type="similarity">
    <text evidence="2">Belongs to the glycosyl hydrolase 3 family.</text>
</comment>
<feature type="domain" description="Glycoside hydrolase family 3 N-terminal" evidence="8">
    <location>
        <begin position="52"/>
        <end position="364"/>
    </location>
</feature>
<dbReference type="RefSeq" id="WP_187241853.1">
    <property type="nucleotide sequence ID" value="NZ_BAAAOK010000008.1"/>
</dbReference>
<dbReference type="PRINTS" id="PR00133">
    <property type="entry name" value="GLHYDRLASE3"/>
</dbReference>
<evidence type="ECO:0000259" key="8">
    <source>
        <dbReference type="Pfam" id="PF00933"/>
    </source>
</evidence>
<dbReference type="InterPro" id="IPR036881">
    <property type="entry name" value="Glyco_hydro_3_C_sf"/>
</dbReference>
<dbReference type="Gene3D" id="3.40.50.1700">
    <property type="entry name" value="Glycoside hydrolase family 3 C-terminal domain"/>
    <property type="match status" value="2"/>
</dbReference>
<keyword evidence="11" id="KW-1185">Reference proteome</keyword>
<evidence type="ECO:0000256" key="5">
    <source>
        <dbReference type="ARBA" id="ARBA00023295"/>
    </source>
</evidence>
<dbReference type="Gene3D" id="3.20.20.300">
    <property type="entry name" value="Glycoside hydrolase, family 3, N-terminal domain"/>
    <property type="match status" value="1"/>
</dbReference>
<dbReference type="InterPro" id="IPR017853">
    <property type="entry name" value="GH"/>
</dbReference>
<feature type="region of interest" description="Disordered" evidence="6">
    <location>
        <begin position="22"/>
        <end position="43"/>
    </location>
</feature>
<dbReference type="EMBL" id="JABVEC010000002">
    <property type="protein sequence ID" value="MBC6464887.1"/>
    <property type="molecule type" value="Genomic_DNA"/>
</dbReference>
<dbReference type="GO" id="GO:0016787">
    <property type="term" value="F:hydrolase activity"/>
    <property type="evidence" value="ECO:0007669"/>
    <property type="project" value="UniProtKB-KW"/>
</dbReference>
<gene>
    <name evidence="10" type="ORF">HKK74_05150</name>
</gene>
<dbReference type="PANTHER" id="PTHR30480:SF13">
    <property type="entry name" value="BETA-HEXOSAMINIDASE"/>
    <property type="match status" value="1"/>
</dbReference>
<dbReference type="EC" id="3.2.1.52" evidence="3"/>
<comment type="catalytic activity">
    <reaction evidence="1">
        <text>Hydrolysis of terminal non-reducing N-acetyl-D-hexosamine residues in N-acetyl-beta-D-hexosaminides.</text>
        <dbReference type="EC" id="3.2.1.52"/>
    </reaction>
</comment>
<dbReference type="InterPro" id="IPR001764">
    <property type="entry name" value="Glyco_hydro_3_N"/>
</dbReference>
<organism evidence="10 11">
    <name type="scientific">Actinomadura alba</name>
    <dbReference type="NCBI Taxonomy" id="406431"/>
    <lineage>
        <taxon>Bacteria</taxon>
        <taxon>Bacillati</taxon>
        <taxon>Actinomycetota</taxon>
        <taxon>Actinomycetes</taxon>
        <taxon>Streptosporangiales</taxon>
        <taxon>Thermomonosporaceae</taxon>
        <taxon>Actinomadura</taxon>
    </lineage>
</organism>
<reference evidence="10 11" key="1">
    <citation type="submission" date="2020-06" db="EMBL/GenBank/DDBJ databases">
        <title>Actinomadura xiongansis sp. nov., isolated from soil of Baiyangdian.</title>
        <authorList>
            <person name="Zhang X."/>
        </authorList>
    </citation>
    <scope>NUCLEOTIDE SEQUENCE [LARGE SCALE GENOMIC DNA]</scope>
    <source>
        <strain evidence="10 11">HBUM206468</strain>
    </source>
</reference>
<evidence type="ECO:0000259" key="9">
    <source>
        <dbReference type="Pfam" id="PF01915"/>
    </source>
</evidence>
<evidence type="ECO:0000256" key="1">
    <source>
        <dbReference type="ARBA" id="ARBA00001231"/>
    </source>
</evidence>
<keyword evidence="5" id="KW-0326">Glycosidase</keyword>
<accession>A0ABR7LJ63</accession>
<protein>
    <recommendedName>
        <fullName evidence="3">beta-N-acetylhexosaminidase</fullName>
        <ecNumber evidence="3">3.2.1.52</ecNumber>
    </recommendedName>
</protein>
<proteinExistence type="inferred from homology"/>
<evidence type="ECO:0000256" key="6">
    <source>
        <dbReference type="SAM" id="MobiDB-lite"/>
    </source>
</evidence>
<evidence type="ECO:0000256" key="2">
    <source>
        <dbReference type="ARBA" id="ARBA00005336"/>
    </source>
</evidence>
<evidence type="ECO:0000256" key="4">
    <source>
        <dbReference type="ARBA" id="ARBA00022801"/>
    </source>
</evidence>
<dbReference type="InterPro" id="IPR050226">
    <property type="entry name" value="NagZ_Beta-hexosaminidase"/>
</dbReference>
<sequence length="538" mass="55785">MPRPVLAVVAAAAAIGPLTACTSGNAEERPPVRTPSATPSSAVPGMVARMSVREKVGQLFVPTFQTRAQAISMIKRYHVGGIIYFPGNTRTPRQTAKLSNALQKAAKVPLLISVDEEQGLVSRLPYITRFPGNMALGATRSTDDTRAAARVTATELRAVGINQDFAPVADVNVDPANPVIGTRSFGSDPTLVARLVGSAVDGYRDGGVAATAKHFPGHGDTSTDSHTGLPVIAHTRREWELLDAPPFRAAIEHNVDSIMSAHIVVRGLDDSGDPATLSKKVLTGVLRGDLGYQGVIVTDSLQMAGVRRKYGDRAAPVRAIKAGADQLLMPPSLPTAYDAVLDAVRAGSIPERRLDDAVTRVLRLKEARGLFAGTEAAPASADVVIGSAEHRAIAQRVAEHSITLVKNEGGLLPLTGKSVYVTGTDGAAVAGALRRQGVRVAGTARSADVAVLTTRNSGAATAARVRALGAKPVVVAALGLPYDLRHTAKARAALATYSAGSASVNALAKVMTGSVRPAGKLPVAIPNAYGFGDGLTIP</sequence>
<keyword evidence="7" id="KW-0732">Signal</keyword>
<dbReference type="InterPro" id="IPR036962">
    <property type="entry name" value="Glyco_hydro_3_N_sf"/>
</dbReference>
<feature type="signal peptide" evidence="7">
    <location>
        <begin position="1"/>
        <end position="20"/>
    </location>
</feature>
<dbReference type="SUPFAM" id="SSF51445">
    <property type="entry name" value="(Trans)glycosidases"/>
    <property type="match status" value="1"/>
</dbReference>
<dbReference type="PANTHER" id="PTHR30480">
    <property type="entry name" value="BETA-HEXOSAMINIDASE-RELATED"/>
    <property type="match status" value="1"/>
</dbReference>
<keyword evidence="4 10" id="KW-0378">Hydrolase</keyword>
<evidence type="ECO:0000313" key="10">
    <source>
        <dbReference type="EMBL" id="MBC6464887.1"/>
    </source>
</evidence>
<dbReference type="SUPFAM" id="SSF52279">
    <property type="entry name" value="Beta-D-glucan exohydrolase, C-terminal domain"/>
    <property type="match status" value="1"/>
</dbReference>
<comment type="caution">
    <text evidence="10">The sequence shown here is derived from an EMBL/GenBank/DDBJ whole genome shotgun (WGS) entry which is preliminary data.</text>
</comment>
<dbReference type="InterPro" id="IPR002772">
    <property type="entry name" value="Glyco_hydro_3_C"/>
</dbReference>
<dbReference type="Proteomes" id="UP000805614">
    <property type="component" value="Unassembled WGS sequence"/>
</dbReference>
<evidence type="ECO:0000256" key="3">
    <source>
        <dbReference type="ARBA" id="ARBA00012663"/>
    </source>
</evidence>
<dbReference type="Pfam" id="PF00933">
    <property type="entry name" value="Glyco_hydro_3"/>
    <property type="match status" value="1"/>
</dbReference>
<feature type="domain" description="Glycoside hydrolase family 3 C-terminal" evidence="9">
    <location>
        <begin position="447"/>
        <end position="528"/>
    </location>
</feature>
<feature type="chain" id="PRO_5045521276" description="beta-N-acetylhexosaminidase" evidence="7">
    <location>
        <begin position="21"/>
        <end position="538"/>
    </location>
</feature>
<evidence type="ECO:0000313" key="11">
    <source>
        <dbReference type="Proteomes" id="UP000805614"/>
    </source>
</evidence>
<name>A0ABR7LJ63_9ACTN</name>
<evidence type="ECO:0000256" key="7">
    <source>
        <dbReference type="SAM" id="SignalP"/>
    </source>
</evidence>
<dbReference type="Pfam" id="PF01915">
    <property type="entry name" value="Glyco_hydro_3_C"/>
    <property type="match status" value="1"/>
</dbReference>